<dbReference type="EMBL" id="MCGE01000007">
    <property type="protein sequence ID" value="ORZ19724.1"/>
    <property type="molecule type" value="Genomic_DNA"/>
</dbReference>
<evidence type="ECO:0000313" key="2">
    <source>
        <dbReference type="EMBL" id="ORZ19724.1"/>
    </source>
</evidence>
<protein>
    <submittedName>
        <fullName evidence="2">Uncharacterized protein</fullName>
    </submittedName>
</protein>
<proteinExistence type="predicted"/>
<keyword evidence="1" id="KW-0812">Transmembrane</keyword>
<dbReference type="OrthoDB" id="206005at2759"/>
<comment type="caution">
    <text evidence="2">The sequence shown here is derived from an EMBL/GenBank/DDBJ whole genome shotgun (WGS) entry which is preliminary data.</text>
</comment>
<evidence type="ECO:0000256" key="1">
    <source>
        <dbReference type="SAM" id="Phobius"/>
    </source>
</evidence>
<feature type="transmembrane region" description="Helical" evidence="1">
    <location>
        <begin position="25"/>
        <end position="44"/>
    </location>
</feature>
<keyword evidence="1" id="KW-0472">Membrane</keyword>
<keyword evidence="1" id="KW-1133">Transmembrane helix</keyword>
<name>A0A1X2INX7_9FUNG</name>
<dbReference type="AlphaFoldDB" id="A0A1X2INX7"/>
<gene>
    <name evidence="2" type="ORF">BCR42DRAFT_323529</name>
</gene>
<feature type="transmembrane region" description="Helical" evidence="1">
    <location>
        <begin position="98"/>
        <end position="116"/>
    </location>
</feature>
<dbReference type="Proteomes" id="UP000193560">
    <property type="component" value="Unassembled WGS sequence"/>
</dbReference>
<reference evidence="2 3" key="1">
    <citation type="submission" date="2016-07" db="EMBL/GenBank/DDBJ databases">
        <title>Pervasive Adenine N6-methylation of Active Genes in Fungi.</title>
        <authorList>
            <consortium name="DOE Joint Genome Institute"/>
            <person name="Mondo S.J."/>
            <person name="Dannebaum R.O."/>
            <person name="Kuo R.C."/>
            <person name="Labutti K."/>
            <person name="Haridas S."/>
            <person name="Kuo A."/>
            <person name="Salamov A."/>
            <person name="Ahrendt S.R."/>
            <person name="Lipzen A."/>
            <person name="Sullivan W."/>
            <person name="Andreopoulos W.B."/>
            <person name="Clum A."/>
            <person name="Lindquist E."/>
            <person name="Daum C."/>
            <person name="Ramamoorthy G.K."/>
            <person name="Gryganskyi A."/>
            <person name="Culley D."/>
            <person name="Magnuson J.K."/>
            <person name="James T.Y."/>
            <person name="O'Malley M.A."/>
            <person name="Stajich J.E."/>
            <person name="Spatafora J.W."/>
            <person name="Visel A."/>
            <person name="Grigoriev I.V."/>
        </authorList>
    </citation>
    <scope>NUCLEOTIDE SEQUENCE [LARGE SCALE GENOMIC DNA]</scope>
    <source>
        <strain evidence="2 3">NRRL 1336</strain>
    </source>
</reference>
<keyword evidence="3" id="KW-1185">Reference proteome</keyword>
<sequence length="185" mass="20183">MTSLTEQLSTIVFGLADLSLDIPQLNISVPLLEVIHALLINYAYRTALRGAHTNIGWGQGFIATIVMCAGGGSTVALLRGEPLGILKSNRFWGIYGTMYWLMFSNPYVYSLVNALFRIPALEQALTLADGILRNFSVTRVGIQGVVSNPALGDDKWMAKLICGTLAGCGGGFWIGRLELYRLVWK</sequence>
<evidence type="ECO:0000313" key="3">
    <source>
        <dbReference type="Proteomes" id="UP000193560"/>
    </source>
</evidence>
<organism evidence="2 3">
    <name type="scientific">Absidia repens</name>
    <dbReference type="NCBI Taxonomy" id="90262"/>
    <lineage>
        <taxon>Eukaryota</taxon>
        <taxon>Fungi</taxon>
        <taxon>Fungi incertae sedis</taxon>
        <taxon>Mucoromycota</taxon>
        <taxon>Mucoromycotina</taxon>
        <taxon>Mucoromycetes</taxon>
        <taxon>Mucorales</taxon>
        <taxon>Cunninghamellaceae</taxon>
        <taxon>Absidia</taxon>
    </lineage>
</organism>
<feature type="transmembrane region" description="Helical" evidence="1">
    <location>
        <begin position="56"/>
        <end position="78"/>
    </location>
</feature>
<accession>A0A1X2INX7</accession>